<reference evidence="2 3" key="1">
    <citation type="submission" date="2018-01" db="EMBL/GenBank/DDBJ databases">
        <title>Complete genome sequence of Salinigranum rubrum GX10T, an extremely halophilic archaeon isolated from a marine solar saltern.</title>
        <authorList>
            <person name="Han S."/>
        </authorList>
    </citation>
    <scope>NUCLEOTIDE SEQUENCE [LARGE SCALE GENOMIC DNA]</scope>
    <source>
        <strain evidence="2 3">GX10</strain>
    </source>
</reference>
<dbReference type="Pfam" id="PF00383">
    <property type="entry name" value="dCMP_cyt_deam_1"/>
    <property type="match status" value="1"/>
</dbReference>
<dbReference type="PROSITE" id="PS51747">
    <property type="entry name" value="CYT_DCMP_DEAMINASES_2"/>
    <property type="match status" value="1"/>
</dbReference>
<dbReference type="CDD" id="cd01285">
    <property type="entry name" value="nucleoside_deaminase"/>
    <property type="match status" value="1"/>
</dbReference>
<proteinExistence type="predicted"/>
<feature type="domain" description="CMP/dCMP-type deaminase" evidence="1">
    <location>
        <begin position="10"/>
        <end position="126"/>
    </location>
</feature>
<dbReference type="EMBL" id="CP026309">
    <property type="protein sequence ID" value="AUV83190.1"/>
    <property type="molecule type" value="Genomic_DNA"/>
</dbReference>
<dbReference type="GO" id="GO:0003824">
    <property type="term" value="F:catalytic activity"/>
    <property type="evidence" value="ECO:0007669"/>
    <property type="project" value="InterPro"/>
</dbReference>
<dbReference type="AlphaFoldDB" id="A0A2I8VMN6"/>
<dbReference type="GeneID" id="35593894"/>
<dbReference type="InterPro" id="IPR016193">
    <property type="entry name" value="Cytidine_deaminase-like"/>
</dbReference>
<dbReference type="Gene3D" id="3.40.140.10">
    <property type="entry name" value="Cytidine Deaminase, domain 2"/>
    <property type="match status" value="1"/>
</dbReference>
<dbReference type="Proteomes" id="UP000236584">
    <property type="component" value="Chromosome"/>
</dbReference>
<dbReference type="InterPro" id="IPR002125">
    <property type="entry name" value="CMP_dCMP_dom"/>
</dbReference>
<dbReference type="RefSeq" id="WP_103426879.1">
    <property type="nucleotide sequence ID" value="NZ_CP026309.1"/>
</dbReference>
<evidence type="ECO:0000259" key="1">
    <source>
        <dbReference type="PROSITE" id="PS51747"/>
    </source>
</evidence>
<dbReference type="PANTHER" id="PTHR11079">
    <property type="entry name" value="CYTOSINE DEAMINASE FAMILY MEMBER"/>
    <property type="match status" value="1"/>
</dbReference>
<gene>
    <name evidence="2" type="ORF">C2R22_17340</name>
</gene>
<organism evidence="2 3">
    <name type="scientific">Salinigranum rubrum</name>
    <dbReference type="NCBI Taxonomy" id="755307"/>
    <lineage>
        <taxon>Archaea</taxon>
        <taxon>Methanobacteriati</taxon>
        <taxon>Methanobacteriota</taxon>
        <taxon>Stenosarchaea group</taxon>
        <taxon>Halobacteria</taxon>
        <taxon>Halobacteriales</taxon>
        <taxon>Haloferacaceae</taxon>
        <taxon>Salinigranum</taxon>
    </lineage>
</organism>
<protein>
    <submittedName>
        <fullName evidence="2">Nucleoside deaminase</fullName>
    </submittedName>
</protein>
<accession>A0A2I8VMN6</accession>
<dbReference type="SUPFAM" id="SSF53927">
    <property type="entry name" value="Cytidine deaminase-like"/>
    <property type="match status" value="1"/>
</dbReference>
<dbReference type="KEGG" id="srub:C2R22_17340"/>
<sequence length="159" mass="17511">MSEETETSDEADERFLRRALELAREAAADGNTPFGSLLVRDGHVVKESTNTTVADDDITAHPELKLARWAARELTPRERRTSTMYTSTYPCMMCSGAFAYAGLGRLVYSVDGATASALAPGGRNENPPRTDHLREREGVTVVGPLLEDEGRAVHRECWE</sequence>
<keyword evidence="3" id="KW-1185">Reference proteome</keyword>
<evidence type="ECO:0000313" key="2">
    <source>
        <dbReference type="EMBL" id="AUV83190.1"/>
    </source>
</evidence>
<name>A0A2I8VMN6_9EURY</name>
<dbReference type="PANTHER" id="PTHR11079:SF179">
    <property type="entry name" value="TRNA(ADENINE(34)) DEAMINASE, CHLOROPLASTIC"/>
    <property type="match status" value="1"/>
</dbReference>
<dbReference type="OrthoDB" id="7284at2157"/>
<evidence type="ECO:0000313" key="3">
    <source>
        <dbReference type="Proteomes" id="UP000236584"/>
    </source>
</evidence>